<reference evidence="2" key="1">
    <citation type="journal article" date="2022" name="Mol. Ecol. Resour.">
        <title>The genomes of chicory, endive, great burdock and yacon provide insights into Asteraceae palaeo-polyploidization history and plant inulin production.</title>
        <authorList>
            <person name="Fan W."/>
            <person name="Wang S."/>
            <person name="Wang H."/>
            <person name="Wang A."/>
            <person name="Jiang F."/>
            <person name="Liu H."/>
            <person name="Zhao H."/>
            <person name="Xu D."/>
            <person name="Zhang Y."/>
        </authorList>
    </citation>
    <scope>NUCLEOTIDE SEQUENCE [LARGE SCALE GENOMIC DNA]</scope>
    <source>
        <strain evidence="2">cv. Punajuju</strain>
    </source>
</reference>
<gene>
    <name evidence="1" type="ORF">L2E82_18343</name>
</gene>
<comment type="caution">
    <text evidence="1">The sequence shown here is derived from an EMBL/GenBank/DDBJ whole genome shotgun (WGS) entry which is preliminary data.</text>
</comment>
<evidence type="ECO:0000313" key="2">
    <source>
        <dbReference type="Proteomes" id="UP001055811"/>
    </source>
</evidence>
<evidence type="ECO:0000313" key="1">
    <source>
        <dbReference type="EMBL" id="KAI3767914.1"/>
    </source>
</evidence>
<name>A0ACB9F9X2_CICIN</name>
<proteinExistence type="predicted"/>
<accession>A0ACB9F9X2</accession>
<dbReference type="EMBL" id="CM042011">
    <property type="protein sequence ID" value="KAI3767914.1"/>
    <property type="molecule type" value="Genomic_DNA"/>
</dbReference>
<reference evidence="1 2" key="2">
    <citation type="journal article" date="2022" name="Mol. Ecol. Resour.">
        <title>The genomes of chicory, endive, great burdock and yacon provide insights into Asteraceae paleo-polyploidization history and plant inulin production.</title>
        <authorList>
            <person name="Fan W."/>
            <person name="Wang S."/>
            <person name="Wang H."/>
            <person name="Wang A."/>
            <person name="Jiang F."/>
            <person name="Liu H."/>
            <person name="Zhao H."/>
            <person name="Xu D."/>
            <person name="Zhang Y."/>
        </authorList>
    </citation>
    <scope>NUCLEOTIDE SEQUENCE [LARGE SCALE GENOMIC DNA]</scope>
    <source>
        <strain evidence="2">cv. Punajuju</strain>
        <tissue evidence="1">Leaves</tissue>
    </source>
</reference>
<organism evidence="1 2">
    <name type="scientific">Cichorium intybus</name>
    <name type="common">Chicory</name>
    <dbReference type="NCBI Taxonomy" id="13427"/>
    <lineage>
        <taxon>Eukaryota</taxon>
        <taxon>Viridiplantae</taxon>
        <taxon>Streptophyta</taxon>
        <taxon>Embryophyta</taxon>
        <taxon>Tracheophyta</taxon>
        <taxon>Spermatophyta</taxon>
        <taxon>Magnoliopsida</taxon>
        <taxon>eudicotyledons</taxon>
        <taxon>Gunneridae</taxon>
        <taxon>Pentapetalae</taxon>
        <taxon>asterids</taxon>
        <taxon>campanulids</taxon>
        <taxon>Asterales</taxon>
        <taxon>Asteraceae</taxon>
        <taxon>Cichorioideae</taxon>
        <taxon>Cichorieae</taxon>
        <taxon>Cichoriinae</taxon>
        <taxon>Cichorium</taxon>
    </lineage>
</organism>
<sequence length="108" mass="12220">MVKPEELMTEALQTDKLLSHADDILGVAANVLGKYQENEQNSVRMVAKIGLLYWWYLTISHPAELSAAYYNTAFRDGYDPHQKLKRKPPASNEIVRHCADVAEQNVCS</sequence>
<keyword evidence="2" id="KW-1185">Reference proteome</keyword>
<dbReference type="Proteomes" id="UP001055811">
    <property type="component" value="Linkage Group LG03"/>
</dbReference>
<protein>
    <submittedName>
        <fullName evidence="1">Uncharacterized protein</fullName>
    </submittedName>
</protein>